<keyword evidence="4 6" id="KW-1133">Transmembrane helix</keyword>
<name>B9XG76_PEDPL</name>
<feature type="transmembrane region" description="Helical" evidence="6">
    <location>
        <begin position="228"/>
        <end position="248"/>
    </location>
</feature>
<sequence length="617" mass="66611">MSAPGVHRPRNVGWARAASFLYGDWGTSKAYVIGLAFLTVQFSSFPIILAVCLFTGLVGYNYIVVCKHFPDGGGVYSAARDQSRVLAVLGSLLLLADFIVTAALSGWDAMRYLHVPPQYVKISTLGVIVLIGFLNYFGPKHSGSLAVSLAIPMVFVVVLIILLALPHLTFQFMDHGARLVTKANWVAFVGVILALSGVEAIANLTGVLKLDEGSSHEVPIVAKTARKAILPVAIEVVCGTALLGWAMLSIPPSYTPEIKKNYEVMLNFLGEHYGELTWNQYGGGLFGWSGAFIGHKVGLLIGIVVGLLLLSAVNTAVSAMIGLIYMLARDGEMPKSFTKLNSHGVPWAPLFIAVGLPLVLTLFTEDLDSLADMYAIGVVGAIAVNLGSCWYNKKLGLSWYERAIMGITFLMLFAIEITIAKTKPAALFFAVCVVGIGFALRAYSMKRAGLETLTVKKELAAAVVPERWENIRLNFSSSGQSVMVAARGITPVLRFALEESKLRQGPLYVLYVKELAVNLPGPVGTTERPRWQEDRRAAEIMYGMLELGRELGVQVVPVYTVSDNPSMSILDLSATLGIDLLILGAPHRQTLAMLLKGNVVTEVANNLPPNIQLVIHG</sequence>
<feature type="domain" description="UspA" evidence="7">
    <location>
        <begin position="492"/>
        <end position="608"/>
    </location>
</feature>
<evidence type="ECO:0000256" key="3">
    <source>
        <dbReference type="ARBA" id="ARBA00022692"/>
    </source>
</evidence>
<dbReference type="Proteomes" id="UP000003688">
    <property type="component" value="Unassembled WGS sequence"/>
</dbReference>
<feature type="transmembrane region" description="Helical" evidence="6">
    <location>
        <begin position="185"/>
        <end position="208"/>
    </location>
</feature>
<dbReference type="InterPro" id="IPR050367">
    <property type="entry name" value="APC_superfamily"/>
</dbReference>
<dbReference type="OrthoDB" id="175954at2"/>
<dbReference type="PANTHER" id="PTHR42770">
    <property type="entry name" value="AMINO ACID TRANSPORTER-RELATED"/>
    <property type="match status" value="1"/>
</dbReference>
<dbReference type="STRING" id="320771.Cflav_PD3955"/>
<feature type="transmembrane region" description="Helical" evidence="6">
    <location>
        <begin position="345"/>
        <end position="364"/>
    </location>
</feature>
<evidence type="ECO:0000256" key="6">
    <source>
        <dbReference type="SAM" id="Phobius"/>
    </source>
</evidence>
<comment type="caution">
    <text evidence="8">The sequence shown here is derived from an EMBL/GenBank/DDBJ whole genome shotgun (WGS) entry which is preliminary data.</text>
</comment>
<dbReference type="Gene3D" id="1.20.1740.10">
    <property type="entry name" value="Amino acid/polyamine transporter I"/>
    <property type="match status" value="1"/>
</dbReference>
<reference evidence="8 9" key="1">
    <citation type="journal article" date="2011" name="J. Bacteriol.">
        <title>Genome sequence of 'Pedosphaera parvula' Ellin514, an aerobic Verrucomicrobial isolate from pasture soil.</title>
        <authorList>
            <person name="Kant R."/>
            <person name="van Passel M.W."/>
            <person name="Sangwan P."/>
            <person name="Palva A."/>
            <person name="Lucas S."/>
            <person name="Copeland A."/>
            <person name="Lapidus A."/>
            <person name="Glavina Del Rio T."/>
            <person name="Dalin E."/>
            <person name="Tice H."/>
            <person name="Bruce D."/>
            <person name="Goodwin L."/>
            <person name="Pitluck S."/>
            <person name="Chertkov O."/>
            <person name="Larimer F.W."/>
            <person name="Land M.L."/>
            <person name="Hauser L."/>
            <person name="Brettin T.S."/>
            <person name="Detter J.C."/>
            <person name="Han S."/>
            <person name="de Vos W.M."/>
            <person name="Janssen P.H."/>
            <person name="Smidt H."/>
        </authorList>
    </citation>
    <scope>NUCLEOTIDE SEQUENCE [LARGE SCALE GENOMIC DNA]</scope>
    <source>
        <strain evidence="8 9">Ellin514</strain>
    </source>
</reference>
<evidence type="ECO:0000256" key="1">
    <source>
        <dbReference type="ARBA" id="ARBA00004651"/>
    </source>
</evidence>
<dbReference type="GO" id="GO:0022857">
    <property type="term" value="F:transmembrane transporter activity"/>
    <property type="evidence" value="ECO:0007669"/>
    <property type="project" value="InterPro"/>
</dbReference>
<protein>
    <submittedName>
        <fullName evidence="8">UspA domain protein</fullName>
    </submittedName>
</protein>
<organism evidence="8 9">
    <name type="scientific">Pedosphaera parvula (strain Ellin514)</name>
    <dbReference type="NCBI Taxonomy" id="320771"/>
    <lineage>
        <taxon>Bacteria</taxon>
        <taxon>Pseudomonadati</taxon>
        <taxon>Verrucomicrobiota</taxon>
        <taxon>Pedosphaerae</taxon>
        <taxon>Pedosphaerales</taxon>
        <taxon>Pedosphaeraceae</taxon>
        <taxon>Pedosphaera</taxon>
    </lineage>
</organism>
<proteinExistence type="predicted"/>
<accession>B9XG76</accession>
<feature type="transmembrane region" description="Helical" evidence="6">
    <location>
        <begin position="31"/>
        <end position="64"/>
    </location>
</feature>
<feature type="transmembrane region" description="Helical" evidence="6">
    <location>
        <begin position="297"/>
        <end position="325"/>
    </location>
</feature>
<dbReference type="AlphaFoldDB" id="B9XG76"/>
<evidence type="ECO:0000313" key="9">
    <source>
        <dbReference type="Proteomes" id="UP000003688"/>
    </source>
</evidence>
<dbReference type="InterPro" id="IPR002293">
    <property type="entry name" value="AA/rel_permease1"/>
</dbReference>
<evidence type="ECO:0000256" key="5">
    <source>
        <dbReference type="ARBA" id="ARBA00023136"/>
    </source>
</evidence>
<feature type="transmembrane region" description="Helical" evidence="6">
    <location>
        <begin position="85"/>
        <end position="107"/>
    </location>
</feature>
<feature type="transmembrane region" description="Helical" evidence="6">
    <location>
        <begin position="145"/>
        <end position="165"/>
    </location>
</feature>
<keyword evidence="2" id="KW-1003">Cell membrane</keyword>
<dbReference type="Gene3D" id="3.40.50.620">
    <property type="entry name" value="HUPs"/>
    <property type="match status" value="1"/>
</dbReference>
<dbReference type="EMBL" id="ABOX02000011">
    <property type="protein sequence ID" value="EEF61238.1"/>
    <property type="molecule type" value="Genomic_DNA"/>
</dbReference>
<feature type="transmembrane region" description="Helical" evidence="6">
    <location>
        <begin position="119"/>
        <end position="138"/>
    </location>
</feature>
<keyword evidence="3 6" id="KW-0812">Transmembrane</keyword>
<keyword evidence="9" id="KW-1185">Reference proteome</keyword>
<evidence type="ECO:0000259" key="7">
    <source>
        <dbReference type="Pfam" id="PF00582"/>
    </source>
</evidence>
<dbReference type="SUPFAM" id="SSF52402">
    <property type="entry name" value="Adenine nucleotide alpha hydrolases-like"/>
    <property type="match status" value="1"/>
</dbReference>
<dbReference type="InterPro" id="IPR006016">
    <property type="entry name" value="UspA"/>
</dbReference>
<evidence type="ECO:0000313" key="8">
    <source>
        <dbReference type="EMBL" id="EEF61238.1"/>
    </source>
</evidence>
<feature type="transmembrane region" description="Helical" evidence="6">
    <location>
        <begin position="370"/>
        <end position="391"/>
    </location>
</feature>
<dbReference type="Pfam" id="PF13520">
    <property type="entry name" value="AA_permease_2"/>
    <property type="match status" value="1"/>
</dbReference>
<dbReference type="GO" id="GO:0005886">
    <property type="term" value="C:plasma membrane"/>
    <property type="evidence" value="ECO:0007669"/>
    <property type="project" value="UniProtKB-SubCell"/>
</dbReference>
<evidence type="ECO:0000256" key="2">
    <source>
        <dbReference type="ARBA" id="ARBA00022475"/>
    </source>
</evidence>
<dbReference type="PANTHER" id="PTHR42770:SF7">
    <property type="entry name" value="MEMBRANE PROTEIN"/>
    <property type="match status" value="1"/>
</dbReference>
<keyword evidence="5 6" id="KW-0472">Membrane</keyword>
<dbReference type="Pfam" id="PF00582">
    <property type="entry name" value="Usp"/>
    <property type="match status" value="1"/>
</dbReference>
<dbReference type="InterPro" id="IPR014729">
    <property type="entry name" value="Rossmann-like_a/b/a_fold"/>
</dbReference>
<evidence type="ECO:0000256" key="4">
    <source>
        <dbReference type="ARBA" id="ARBA00022989"/>
    </source>
</evidence>
<dbReference type="RefSeq" id="WP_007414822.1">
    <property type="nucleotide sequence ID" value="NZ_ABOX02000011.1"/>
</dbReference>
<feature type="transmembrane region" description="Helical" evidence="6">
    <location>
        <begin position="426"/>
        <end position="443"/>
    </location>
</feature>
<feature type="transmembrane region" description="Helical" evidence="6">
    <location>
        <begin position="403"/>
        <end position="420"/>
    </location>
</feature>
<comment type="subcellular location">
    <subcellularLocation>
        <location evidence="1">Cell membrane</location>
        <topology evidence="1">Multi-pass membrane protein</topology>
    </subcellularLocation>
</comment>
<gene>
    <name evidence="8" type="ORF">Cflav_PD3955</name>
</gene>